<dbReference type="InterPro" id="IPR000182">
    <property type="entry name" value="GNAT_dom"/>
</dbReference>
<sequence length="152" mass="16280">MQIRRAAVADLPALNGLVQAAKAYEGRYRSILDGYAITAVQVARDLMFLAETPGGQLLGFYSLVTGPEPELDLLFVADAAQGTGLGRALFEHLKATAQAADITRVKIVSHPPSEGFYRKMGAMPVGIKAPTAKATWTRPILELPVPGKYSRA</sequence>
<dbReference type="Proteomes" id="UP001597295">
    <property type="component" value="Unassembled WGS sequence"/>
</dbReference>
<gene>
    <name evidence="4" type="ORF">ACFSM5_10345</name>
</gene>
<dbReference type="SUPFAM" id="SSF55729">
    <property type="entry name" value="Acyl-CoA N-acyltransferases (Nat)"/>
    <property type="match status" value="1"/>
</dbReference>
<evidence type="ECO:0000313" key="5">
    <source>
        <dbReference type="Proteomes" id="UP001597295"/>
    </source>
</evidence>
<dbReference type="PANTHER" id="PTHR43877:SF2">
    <property type="entry name" value="AMINOALKYLPHOSPHONATE N-ACETYLTRANSFERASE-RELATED"/>
    <property type="match status" value="1"/>
</dbReference>
<evidence type="ECO:0000259" key="3">
    <source>
        <dbReference type="PROSITE" id="PS51186"/>
    </source>
</evidence>
<dbReference type="CDD" id="cd04301">
    <property type="entry name" value="NAT_SF"/>
    <property type="match status" value="1"/>
</dbReference>
<dbReference type="Gene3D" id="3.40.630.30">
    <property type="match status" value="1"/>
</dbReference>
<organism evidence="4 5">
    <name type="scientific">Lacibacterium aquatile</name>
    <dbReference type="NCBI Taxonomy" id="1168082"/>
    <lineage>
        <taxon>Bacteria</taxon>
        <taxon>Pseudomonadati</taxon>
        <taxon>Pseudomonadota</taxon>
        <taxon>Alphaproteobacteria</taxon>
        <taxon>Rhodospirillales</taxon>
        <taxon>Rhodospirillaceae</taxon>
    </lineage>
</organism>
<dbReference type="RefSeq" id="WP_379876279.1">
    <property type="nucleotide sequence ID" value="NZ_JBHUIP010000010.1"/>
</dbReference>
<feature type="domain" description="N-acetyltransferase" evidence="3">
    <location>
        <begin position="1"/>
        <end position="144"/>
    </location>
</feature>
<dbReference type="PROSITE" id="PS51186">
    <property type="entry name" value="GNAT"/>
    <property type="match status" value="1"/>
</dbReference>
<dbReference type="Pfam" id="PF13673">
    <property type="entry name" value="Acetyltransf_10"/>
    <property type="match status" value="1"/>
</dbReference>
<dbReference type="GO" id="GO:0016746">
    <property type="term" value="F:acyltransferase activity"/>
    <property type="evidence" value="ECO:0007669"/>
    <property type="project" value="UniProtKB-KW"/>
</dbReference>
<name>A0ABW5DQ87_9PROT</name>
<dbReference type="InterPro" id="IPR016181">
    <property type="entry name" value="Acyl_CoA_acyltransferase"/>
</dbReference>
<evidence type="ECO:0000313" key="4">
    <source>
        <dbReference type="EMBL" id="MFD2263288.1"/>
    </source>
</evidence>
<evidence type="ECO:0000256" key="2">
    <source>
        <dbReference type="ARBA" id="ARBA00023315"/>
    </source>
</evidence>
<evidence type="ECO:0000256" key="1">
    <source>
        <dbReference type="ARBA" id="ARBA00022679"/>
    </source>
</evidence>
<accession>A0ABW5DQ87</accession>
<protein>
    <submittedName>
        <fullName evidence="4">GNAT family N-acetyltransferase</fullName>
        <ecNumber evidence="4">2.3.-.-</ecNumber>
    </submittedName>
</protein>
<dbReference type="EC" id="2.3.-.-" evidence="4"/>
<keyword evidence="2 4" id="KW-0012">Acyltransferase</keyword>
<comment type="caution">
    <text evidence="4">The sequence shown here is derived from an EMBL/GenBank/DDBJ whole genome shotgun (WGS) entry which is preliminary data.</text>
</comment>
<keyword evidence="5" id="KW-1185">Reference proteome</keyword>
<dbReference type="InterPro" id="IPR050832">
    <property type="entry name" value="Bact_Acetyltransf"/>
</dbReference>
<reference evidence="5" key="1">
    <citation type="journal article" date="2019" name="Int. J. Syst. Evol. Microbiol.">
        <title>The Global Catalogue of Microorganisms (GCM) 10K type strain sequencing project: providing services to taxonomists for standard genome sequencing and annotation.</title>
        <authorList>
            <consortium name="The Broad Institute Genomics Platform"/>
            <consortium name="The Broad Institute Genome Sequencing Center for Infectious Disease"/>
            <person name="Wu L."/>
            <person name="Ma J."/>
        </authorList>
    </citation>
    <scope>NUCLEOTIDE SEQUENCE [LARGE SCALE GENOMIC DNA]</scope>
    <source>
        <strain evidence="5">CGMCC 1.19062</strain>
    </source>
</reference>
<dbReference type="EMBL" id="JBHUIP010000010">
    <property type="protein sequence ID" value="MFD2263288.1"/>
    <property type="molecule type" value="Genomic_DNA"/>
</dbReference>
<proteinExistence type="predicted"/>
<keyword evidence="1 4" id="KW-0808">Transferase</keyword>
<dbReference type="PANTHER" id="PTHR43877">
    <property type="entry name" value="AMINOALKYLPHOSPHONATE N-ACETYLTRANSFERASE-RELATED-RELATED"/>
    <property type="match status" value="1"/>
</dbReference>